<dbReference type="Pfam" id="PF00403">
    <property type="entry name" value="HMA"/>
    <property type="match status" value="1"/>
</dbReference>
<accession>A0A2H0WNF4</accession>
<gene>
    <name evidence="3" type="ORF">COT65_00290</name>
</gene>
<dbReference type="SUPFAM" id="SSF55008">
    <property type="entry name" value="HMA, heavy metal-associated domain"/>
    <property type="match status" value="1"/>
</dbReference>
<reference evidence="4" key="1">
    <citation type="submission" date="2017-09" db="EMBL/GenBank/DDBJ databases">
        <title>Depth-based differentiation of microbial function through sediment-hosted aquifers and enrichment of novel symbionts in the deep terrestrial subsurface.</title>
        <authorList>
            <person name="Probst A.J."/>
            <person name="Ladd B."/>
            <person name="Jarett J.K."/>
            <person name="Geller-Mcgrath D.E."/>
            <person name="Sieber C.M.K."/>
            <person name="Emerson J.B."/>
            <person name="Anantharaman K."/>
            <person name="Thomas B.C."/>
            <person name="Malmstrom R."/>
            <person name="Stieglmeier M."/>
            <person name="Klingl A."/>
            <person name="Woyke T."/>
            <person name="Ryan C.M."/>
            <person name="Banfield J.F."/>
        </authorList>
    </citation>
    <scope>NUCLEOTIDE SEQUENCE [LARGE SCALE GENOMIC DNA]</scope>
</reference>
<dbReference type="CDD" id="cd00371">
    <property type="entry name" value="HMA"/>
    <property type="match status" value="1"/>
</dbReference>
<evidence type="ECO:0000256" key="1">
    <source>
        <dbReference type="ARBA" id="ARBA00022723"/>
    </source>
</evidence>
<dbReference type="GO" id="GO:0046872">
    <property type="term" value="F:metal ion binding"/>
    <property type="evidence" value="ECO:0007669"/>
    <property type="project" value="UniProtKB-KW"/>
</dbReference>
<keyword evidence="1" id="KW-0479">Metal-binding</keyword>
<evidence type="ECO:0000259" key="2">
    <source>
        <dbReference type="PROSITE" id="PS50846"/>
    </source>
</evidence>
<dbReference type="Gene3D" id="3.30.70.100">
    <property type="match status" value="1"/>
</dbReference>
<feature type="domain" description="HMA" evidence="2">
    <location>
        <begin position="6"/>
        <end position="72"/>
    </location>
</feature>
<name>A0A2H0WNF4_9BACT</name>
<dbReference type="InterPro" id="IPR036163">
    <property type="entry name" value="HMA_dom_sf"/>
</dbReference>
<dbReference type="PANTHER" id="PTHR46594:SF4">
    <property type="entry name" value="P-TYPE CATION-TRANSPORTING ATPASE"/>
    <property type="match status" value="1"/>
</dbReference>
<dbReference type="Proteomes" id="UP000230033">
    <property type="component" value="Unassembled WGS sequence"/>
</dbReference>
<dbReference type="PROSITE" id="PS50846">
    <property type="entry name" value="HMA_2"/>
    <property type="match status" value="1"/>
</dbReference>
<dbReference type="EMBL" id="PEZJ01000004">
    <property type="protein sequence ID" value="PIS14171.1"/>
    <property type="molecule type" value="Genomic_DNA"/>
</dbReference>
<comment type="caution">
    <text evidence="3">The sequence shown here is derived from an EMBL/GenBank/DDBJ whole genome shotgun (WGS) entry which is preliminary data.</text>
</comment>
<protein>
    <recommendedName>
        <fullName evidence="2">HMA domain-containing protein</fullName>
    </recommendedName>
</protein>
<dbReference type="PANTHER" id="PTHR46594">
    <property type="entry name" value="P-TYPE CATION-TRANSPORTING ATPASE"/>
    <property type="match status" value="1"/>
</dbReference>
<evidence type="ECO:0000313" key="3">
    <source>
        <dbReference type="EMBL" id="PIS14171.1"/>
    </source>
</evidence>
<evidence type="ECO:0000313" key="4">
    <source>
        <dbReference type="Proteomes" id="UP000230033"/>
    </source>
</evidence>
<sequence>MINSMTTLKVKISGMHCESCAQVITLDLEALAGVKSAKVNQASGLAAVEFDEKITDQQAILETIKNSGYQGELTHE</sequence>
<dbReference type="AlphaFoldDB" id="A0A2H0WNF4"/>
<dbReference type="FunFam" id="3.30.70.100:FF:000001">
    <property type="entry name" value="ATPase copper transporting beta"/>
    <property type="match status" value="1"/>
</dbReference>
<proteinExistence type="predicted"/>
<dbReference type="InterPro" id="IPR006121">
    <property type="entry name" value="HMA_dom"/>
</dbReference>
<organism evidence="3 4">
    <name type="scientific">Candidatus Shapirobacteria bacterium CG09_land_8_20_14_0_10_47_13</name>
    <dbReference type="NCBI Taxonomy" id="1974481"/>
    <lineage>
        <taxon>Bacteria</taxon>
        <taxon>Candidatus Shapironibacteriota</taxon>
    </lineage>
</organism>